<dbReference type="GeneTree" id="ENSGT00940000157467"/>
<reference evidence="3" key="4">
    <citation type="submission" date="2025-09" db="UniProtKB">
        <authorList>
            <consortium name="Ensembl"/>
        </authorList>
    </citation>
    <scope>IDENTIFICATION</scope>
</reference>
<dbReference type="EMBL" id="EAAA01002395">
    <property type="status" value="NOT_ANNOTATED_CDS"/>
    <property type="molecule type" value="Genomic_DNA"/>
</dbReference>
<keyword evidence="1" id="KW-1015">Disulfide bond</keyword>
<dbReference type="Gene3D" id="3.90.215.10">
    <property type="entry name" value="Gamma Fibrinogen, chain A, domain 1"/>
    <property type="match status" value="1"/>
</dbReference>
<dbReference type="AlphaFoldDB" id="F6Z442"/>
<dbReference type="InterPro" id="IPR014716">
    <property type="entry name" value="Fibrinogen_a/b/g_C_1"/>
</dbReference>
<dbReference type="OMA" id="DMESGSH"/>
<dbReference type="SMART" id="SM00186">
    <property type="entry name" value="FBG"/>
    <property type="match status" value="1"/>
</dbReference>
<name>F6Z442_CIOIN</name>
<dbReference type="PANTHER" id="PTHR19143:SF459">
    <property type="entry name" value="FIBRINOGEN C-TERMINAL DOMAIN-CONTAINING PROTEIN"/>
    <property type="match status" value="1"/>
</dbReference>
<accession>F6Z3W3</accession>
<dbReference type="InterPro" id="IPR002181">
    <property type="entry name" value="Fibrinogen_a/b/g_C_dom"/>
</dbReference>
<dbReference type="PANTHER" id="PTHR19143">
    <property type="entry name" value="FIBRINOGEN/TENASCIN/ANGIOPOEITIN"/>
    <property type="match status" value="1"/>
</dbReference>
<reference evidence="4" key="1">
    <citation type="journal article" date="2002" name="Science">
        <title>The draft genome of Ciona intestinalis: insights into chordate and vertebrate origins.</title>
        <authorList>
            <person name="Dehal P."/>
            <person name="Satou Y."/>
            <person name="Campbell R.K."/>
            <person name="Chapman J."/>
            <person name="Degnan B."/>
            <person name="De Tomaso A."/>
            <person name="Davidson B."/>
            <person name="Di Gregorio A."/>
            <person name="Gelpke M."/>
            <person name="Goodstein D.M."/>
            <person name="Harafuji N."/>
            <person name="Hastings K.E."/>
            <person name="Ho I."/>
            <person name="Hotta K."/>
            <person name="Huang W."/>
            <person name="Kawashima T."/>
            <person name="Lemaire P."/>
            <person name="Martinez D."/>
            <person name="Meinertzhagen I.A."/>
            <person name="Necula S."/>
            <person name="Nonaka M."/>
            <person name="Putnam N."/>
            <person name="Rash S."/>
            <person name="Saiga H."/>
            <person name="Satake M."/>
            <person name="Terry A."/>
            <person name="Yamada L."/>
            <person name="Wang H.G."/>
            <person name="Awazu S."/>
            <person name="Azumi K."/>
            <person name="Boore J."/>
            <person name="Branno M."/>
            <person name="Chin-Bow S."/>
            <person name="DeSantis R."/>
            <person name="Doyle S."/>
            <person name="Francino P."/>
            <person name="Keys D.N."/>
            <person name="Haga S."/>
            <person name="Hayashi H."/>
            <person name="Hino K."/>
            <person name="Imai K.S."/>
            <person name="Inaba K."/>
            <person name="Kano S."/>
            <person name="Kobayashi K."/>
            <person name="Kobayashi M."/>
            <person name="Lee B.I."/>
            <person name="Makabe K.W."/>
            <person name="Manohar C."/>
            <person name="Matassi G."/>
            <person name="Medina M."/>
            <person name="Mochizuki Y."/>
            <person name="Mount S."/>
            <person name="Morishita T."/>
            <person name="Miura S."/>
            <person name="Nakayama A."/>
            <person name="Nishizaka S."/>
            <person name="Nomoto H."/>
            <person name="Ohta F."/>
            <person name="Oishi K."/>
            <person name="Rigoutsos I."/>
            <person name="Sano M."/>
            <person name="Sasaki A."/>
            <person name="Sasakura Y."/>
            <person name="Shoguchi E."/>
            <person name="Shin-i T."/>
            <person name="Spagnuolo A."/>
            <person name="Stainier D."/>
            <person name="Suzuki M.M."/>
            <person name="Tassy O."/>
            <person name="Takatori N."/>
            <person name="Tokuoka M."/>
            <person name="Yagi K."/>
            <person name="Yoshizaki F."/>
            <person name="Wada S."/>
            <person name="Zhang C."/>
            <person name="Hyatt P.D."/>
            <person name="Larimer F."/>
            <person name="Detter C."/>
            <person name="Doggett N."/>
            <person name="Glavina T."/>
            <person name="Hawkins T."/>
            <person name="Richardson P."/>
            <person name="Lucas S."/>
            <person name="Kohara Y."/>
            <person name="Levine M."/>
            <person name="Satoh N."/>
            <person name="Rokhsar D.S."/>
        </authorList>
    </citation>
    <scope>NUCLEOTIDE SEQUENCE [LARGE SCALE GENOMIC DNA]</scope>
</reference>
<keyword evidence="4" id="KW-1185">Reference proteome</keyword>
<feature type="domain" description="Fibrinogen C-terminal" evidence="2">
    <location>
        <begin position="91"/>
        <end position="331"/>
    </location>
</feature>
<organism evidence="3 4">
    <name type="scientific">Ciona intestinalis</name>
    <name type="common">Transparent sea squirt</name>
    <name type="synonym">Ascidia intestinalis</name>
    <dbReference type="NCBI Taxonomy" id="7719"/>
    <lineage>
        <taxon>Eukaryota</taxon>
        <taxon>Metazoa</taxon>
        <taxon>Chordata</taxon>
        <taxon>Tunicata</taxon>
        <taxon>Ascidiacea</taxon>
        <taxon>Phlebobranchia</taxon>
        <taxon>Cionidae</taxon>
        <taxon>Ciona</taxon>
    </lineage>
</organism>
<evidence type="ECO:0000259" key="2">
    <source>
        <dbReference type="PROSITE" id="PS51406"/>
    </source>
</evidence>
<proteinExistence type="predicted"/>
<dbReference type="InterPro" id="IPR020837">
    <property type="entry name" value="Fibrinogen_CS"/>
</dbReference>
<sequence>MRYLFILYVFLDYIKIIVPTINSLAVTTTPIAKKRNIQTRVLKLSRQLLHCQELINERKNKCKLIGDLLVKEIPKFIDRLHPHRDATLKKIMSNYLFSDCSGIIQSGIYDSDVYPIWLKGGYRFIHIYCDMESGSHITNKTGWITFQQRKNGKINFNRGWEDYVNGFGNPNEDYWAGLETIFLLTWQNEIVFSYGYRIFRPNLRVDLEGWDGFHAYVEYKRFYLNSESNYRISGLGKRFGTAYRSNFRNSVVQNEFSTFDHPAEGYYFLPGCSGPHNSGWWFLGCSFSNLNGVYQGPTEKMSERFGIYWYQWVLINPNNTALKHASMKIQF</sequence>
<dbReference type="Ensembl" id="ENSCINT00000003026.3">
    <property type="protein sequence ID" value="ENSCINP00000003026.3"/>
    <property type="gene ID" value="ENSCING00000002688.3"/>
</dbReference>
<dbReference type="InterPro" id="IPR036056">
    <property type="entry name" value="Fibrinogen-like_C"/>
</dbReference>
<evidence type="ECO:0000313" key="4">
    <source>
        <dbReference type="Proteomes" id="UP000008144"/>
    </source>
</evidence>
<dbReference type="InterPro" id="IPR050373">
    <property type="entry name" value="Fibrinogen_C-term_domain"/>
</dbReference>
<dbReference type="PROSITE" id="PS51406">
    <property type="entry name" value="FIBRINOGEN_C_2"/>
    <property type="match status" value="1"/>
</dbReference>
<evidence type="ECO:0000256" key="1">
    <source>
        <dbReference type="ARBA" id="ARBA00023157"/>
    </source>
</evidence>
<reference evidence="3" key="2">
    <citation type="journal article" date="2008" name="Genome Biol.">
        <title>Improved genome assembly and evidence-based global gene model set for the chordate Ciona intestinalis: new insight into intron and operon populations.</title>
        <authorList>
            <person name="Satou Y."/>
            <person name="Mineta K."/>
            <person name="Ogasawara M."/>
            <person name="Sasakura Y."/>
            <person name="Shoguchi E."/>
            <person name="Ueno K."/>
            <person name="Yamada L."/>
            <person name="Matsumoto J."/>
            <person name="Wasserscheid J."/>
            <person name="Dewar K."/>
            <person name="Wiley G.B."/>
            <person name="Macmil S.L."/>
            <person name="Roe B.A."/>
            <person name="Zeller R.W."/>
            <person name="Hastings K.E."/>
            <person name="Lemaire P."/>
            <person name="Lindquist E."/>
            <person name="Endo T."/>
            <person name="Hotta K."/>
            <person name="Inaba K."/>
        </authorList>
    </citation>
    <scope>NUCLEOTIDE SEQUENCE [LARGE SCALE GENOMIC DNA]</scope>
    <source>
        <strain evidence="3">wild type</strain>
    </source>
</reference>
<dbReference type="HOGENOM" id="CLU_840791_0_0_1"/>
<dbReference type="STRING" id="7719.ENSCINP00000003026"/>
<dbReference type="Proteomes" id="UP000008144">
    <property type="component" value="Chromosome 7"/>
</dbReference>
<dbReference type="SUPFAM" id="SSF56496">
    <property type="entry name" value="Fibrinogen C-terminal domain-like"/>
    <property type="match status" value="1"/>
</dbReference>
<reference evidence="3" key="3">
    <citation type="submission" date="2025-08" db="UniProtKB">
        <authorList>
            <consortium name="Ensembl"/>
        </authorList>
    </citation>
    <scope>IDENTIFICATION</scope>
</reference>
<dbReference type="InParanoid" id="F6Z442"/>
<dbReference type="GO" id="GO:0005615">
    <property type="term" value="C:extracellular space"/>
    <property type="evidence" value="ECO:0000318"/>
    <property type="project" value="GO_Central"/>
</dbReference>
<dbReference type="Pfam" id="PF00147">
    <property type="entry name" value="Fibrinogen_C"/>
    <property type="match status" value="1"/>
</dbReference>
<protein>
    <recommendedName>
        <fullName evidence="2">Fibrinogen C-terminal domain-containing protein</fullName>
    </recommendedName>
</protein>
<evidence type="ECO:0000313" key="3">
    <source>
        <dbReference type="Ensembl" id="ENSCINP00000003026.3"/>
    </source>
</evidence>
<dbReference type="PROSITE" id="PS00514">
    <property type="entry name" value="FIBRINOGEN_C_1"/>
    <property type="match status" value="1"/>
</dbReference>
<accession>F6Z442</accession>